<dbReference type="AlphaFoldDB" id="A0A9W7G8I5"/>
<dbReference type="OrthoDB" id="89842at2759"/>
<sequence length="961" mass="106502">MSASALTTEVCKFFDAFFEHYTGCPIPPRVPTGTEMNPSQAAEREELRVSLYGRGGEFKGIMVVNVPPVIGATDAGVLYAHPSSLKANLPIGKEPYVSEALYDHVTEELMEDNEEAGSRRAALFQKKFKERKDLTNAIKWEGTHSGCTYVQAKGKSNDTRVVAFCANSVVNGKLDGKALCSAKIVARKKDGFWQVVPLLGQLTTVFEHHPLCTCKVKMTQHQLGDNYKTAVGSDGVVDTKANRAIQKKQGAGTRTPAERQKANRALNRVINDNKAKQDEEYCRLPSLVEYFNKKNKDEGSVAELKVDEYNQFLYLFFYLGPCADVLKKAGYPVLALDGTHIKHDNKGVILELVGRDTNDKLRTLAFMICRAEDGNNYERFATLCKNAGLDTLFGALLAGSGVEKVPVFCDRDQGMNFFFKQFGNSLVRLKCTWHLIRNIRHALRKNKGGGYFEDSDIWRIQGSRTVQEYNEAMSELYSKCPAAQVYLSNVDKKDWVNYAIWEEHKVFTLGLRSNQQVESINGANVENRKNSILSLVLDLLTTERDKLADIRKEVTNPNSNFIANNKLSTPSVEKKIGAQLHLAHHWRAHQTTDKIGTVKHHKKSGAGGFYTDTIVNLNNLIACDNPWCDHQKKHMTHCSHALAYLRDMDMLDWGVYVKDYIPAFMTIEEYIEAYSKVIIHPIVKDHLEPRVFEGPLPKPAGDEEGGEGGDEDADLMSLDGDVVEEEQEVEEGGDEDPDFMSMGSVMRVLVGEGFTYKKGDKGVGFYRDDEPEVDEEWMDELRRRGGVQQGSTTTTSSTTATSLTTTTSSTTMPVETVSPFAAAFGEFEAPVETVSPFAAVLNGFQAAFGGKPGETASKKPASTNGSSKAKARKATHPTVAPDVAWMAYGAPSVLPPPGPKPGPGKPQMKRWRGQGYGPKDGGTVFKLKPGNKEEPLVDATRRHTWRHNAGKNRRLDVGEWV</sequence>
<feature type="compositionally biased region" description="Low complexity" evidence="1">
    <location>
        <begin position="791"/>
        <end position="810"/>
    </location>
</feature>
<keyword evidence="3" id="KW-1185">Reference proteome</keyword>
<comment type="caution">
    <text evidence="2">The sequence shown here is derived from an EMBL/GenBank/DDBJ whole genome shotgun (WGS) entry which is preliminary data.</text>
</comment>
<dbReference type="Proteomes" id="UP001165065">
    <property type="component" value="Unassembled WGS sequence"/>
</dbReference>
<name>A0A9W7G8I5_9STRA</name>
<feature type="compositionally biased region" description="Acidic residues" evidence="1">
    <location>
        <begin position="702"/>
        <end position="714"/>
    </location>
</feature>
<protein>
    <recommendedName>
        <fullName evidence="4">MULE transposase domain-containing protein</fullName>
    </recommendedName>
</protein>
<accession>A0A9W7G8I5</accession>
<feature type="region of interest" description="Disordered" evidence="1">
    <location>
        <begin position="693"/>
        <end position="715"/>
    </location>
</feature>
<evidence type="ECO:0008006" key="4">
    <source>
        <dbReference type="Google" id="ProtNLM"/>
    </source>
</evidence>
<proteinExistence type="predicted"/>
<feature type="compositionally biased region" description="Basic and acidic residues" evidence="1">
    <location>
        <begin position="930"/>
        <end position="941"/>
    </location>
</feature>
<dbReference type="EMBL" id="BRYA01000062">
    <property type="protein sequence ID" value="GMI36147.1"/>
    <property type="molecule type" value="Genomic_DNA"/>
</dbReference>
<organism evidence="2 3">
    <name type="scientific">Triparma columacea</name>
    <dbReference type="NCBI Taxonomy" id="722753"/>
    <lineage>
        <taxon>Eukaryota</taxon>
        <taxon>Sar</taxon>
        <taxon>Stramenopiles</taxon>
        <taxon>Ochrophyta</taxon>
        <taxon>Bolidophyceae</taxon>
        <taxon>Parmales</taxon>
        <taxon>Triparmaceae</taxon>
        <taxon>Triparma</taxon>
    </lineage>
</organism>
<feature type="region of interest" description="Disordered" evidence="1">
    <location>
        <begin position="895"/>
        <end position="945"/>
    </location>
</feature>
<feature type="region of interest" description="Disordered" evidence="1">
    <location>
        <begin position="850"/>
        <end position="875"/>
    </location>
</feature>
<gene>
    <name evidence="2" type="ORF">TrCOL_g4447</name>
</gene>
<feature type="region of interest" description="Disordered" evidence="1">
    <location>
        <begin position="783"/>
        <end position="810"/>
    </location>
</feature>
<reference evidence="3" key="1">
    <citation type="journal article" date="2023" name="Commun. Biol.">
        <title>Genome analysis of Parmales, the sister group of diatoms, reveals the evolutionary specialization of diatoms from phago-mixotrophs to photoautotrophs.</title>
        <authorList>
            <person name="Ban H."/>
            <person name="Sato S."/>
            <person name="Yoshikawa S."/>
            <person name="Yamada K."/>
            <person name="Nakamura Y."/>
            <person name="Ichinomiya M."/>
            <person name="Sato N."/>
            <person name="Blanc-Mathieu R."/>
            <person name="Endo H."/>
            <person name="Kuwata A."/>
            <person name="Ogata H."/>
        </authorList>
    </citation>
    <scope>NUCLEOTIDE SEQUENCE [LARGE SCALE GENOMIC DNA]</scope>
</reference>
<evidence type="ECO:0000313" key="2">
    <source>
        <dbReference type="EMBL" id="GMI36147.1"/>
    </source>
</evidence>
<feature type="compositionally biased region" description="Pro residues" evidence="1">
    <location>
        <begin position="895"/>
        <end position="904"/>
    </location>
</feature>
<evidence type="ECO:0000313" key="3">
    <source>
        <dbReference type="Proteomes" id="UP001165065"/>
    </source>
</evidence>
<evidence type="ECO:0000256" key="1">
    <source>
        <dbReference type="SAM" id="MobiDB-lite"/>
    </source>
</evidence>